<dbReference type="RefSeq" id="XP_011124287.1">
    <property type="nucleotide sequence ID" value="XM_011125985.1"/>
</dbReference>
<gene>
    <name evidence="1" type="ORF">AOL_s00097g152</name>
</gene>
<evidence type="ECO:0000313" key="2">
    <source>
        <dbReference type="Proteomes" id="UP000008784"/>
    </source>
</evidence>
<dbReference type="InParanoid" id="G1XIH5"/>
<comment type="caution">
    <text evidence="1">The sequence shown here is derived from an EMBL/GenBank/DDBJ whole genome shotgun (WGS) entry which is preliminary data.</text>
</comment>
<dbReference type="OrthoDB" id="10393706at2759"/>
<organism evidence="1 2">
    <name type="scientific">Arthrobotrys oligospora (strain ATCC 24927 / CBS 115.81 / DSM 1491)</name>
    <name type="common">Nematode-trapping fungus</name>
    <name type="synonym">Didymozoophaga oligospora</name>
    <dbReference type="NCBI Taxonomy" id="756982"/>
    <lineage>
        <taxon>Eukaryota</taxon>
        <taxon>Fungi</taxon>
        <taxon>Dikarya</taxon>
        <taxon>Ascomycota</taxon>
        <taxon>Pezizomycotina</taxon>
        <taxon>Orbiliomycetes</taxon>
        <taxon>Orbiliales</taxon>
        <taxon>Orbiliaceae</taxon>
        <taxon>Orbilia</taxon>
        <taxon>Orbilia oligospora</taxon>
    </lineage>
</organism>
<accession>G1XIH5</accession>
<protein>
    <submittedName>
        <fullName evidence="1">Uncharacterized protein</fullName>
    </submittedName>
</protein>
<reference evidence="1 2" key="1">
    <citation type="journal article" date="2011" name="PLoS Pathog.">
        <title>Genomic and proteomic analyses of the fungus Arthrobotrys oligospora provide insights into nematode-trap formation.</title>
        <authorList>
            <person name="Yang J."/>
            <person name="Wang L."/>
            <person name="Ji X."/>
            <person name="Feng Y."/>
            <person name="Li X."/>
            <person name="Zou C."/>
            <person name="Xu J."/>
            <person name="Ren Y."/>
            <person name="Mi Q."/>
            <person name="Wu J."/>
            <person name="Liu S."/>
            <person name="Liu Y."/>
            <person name="Huang X."/>
            <person name="Wang H."/>
            <person name="Niu X."/>
            <person name="Li J."/>
            <person name="Liang L."/>
            <person name="Luo Y."/>
            <person name="Ji K."/>
            <person name="Zhou W."/>
            <person name="Yu Z."/>
            <person name="Li G."/>
            <person name="Liu Y."/>
            <person name="Li L."/>
            <person name="Qiao M."/>
            <person name="Feng L."/>
            <person name="Zhang K.-Q."/>
        </authorList>
    </citation>
    <scope>NUCLEOTIDE SEQUENCE [LARGE SCALE GENOMIC DNA]</scope>
    <source>
        <strain evidence="2">ATCC 24927 / CBS 115.81 / DSM 1491</strain>
    </source>
</reference>
<proteinExistence type="predicted"/>
<dbReference type="AlphaFoldDB" id="G1XIH5"/>
<evidence type="ECO:0000313" key="1">
    <source>
        <dbReference type="EMBL" id="EGX47106.1"/>
    </source>
</evidence>
<dbReference type="HOGENOM" id="CLU_1214489_0_0_1"/>
<dbReference type="EMBL" id="ADOT01000172">
    <property type="protein sequence ID" value="EGX47106.1"/>
    <property type="molecule type" value="Genomic_DNA"/>
</dbReference>
<sequence>MLTQIALLMSYNQTYWQERYNGPVIFRKRPHQFQRIRKLIVNMDCIVPVEEVPQVPAGRLHTSYPPLPSFPLPGGLANVSRHWMLPSPRNELGLKCRRRTELLSIPLDSLHLVVFSATSLAQFSLASDLPAVVSLRTTGYAFILVNTTLVRILVNQPTLVKSIPATLRQYLVRLSGEADMIVSLLPYSLLFSLDHGVGNKMVTKNGMFMIIENPSDAQANAQKGGCEL</sequence>
<name>G1XIH5_ARTOA</name>
<keyword evidence="2" id="KW-1185">Reference proteome</keyword>
<dbReference type="GeneID" id="22895180"/>
<dbReference type="Proteomes" id="UP000008784">
    <property type="component" value="Unassembled WGS sequence"/>
</dbReference>